<keyword evidence="3" id="KW-1185">Reference proteome</keyword>
<dbReference type="Proteomes" id="UP001165090">
    <property type="component" value="Unassembled WGS sequence"/>
</dbReference>
<sequence length="330" mass="34305">MDAGTPPLPVTPAYFASCCISGGAIAPAPIANADLAQAVETDASISDASGCFPSSSFITSFVGNTPFPTVAPKSGQPVGGHVKQKYRLVSPLFWLIPPVAAFSSEGGLLCTDSVHALALARAAAGRRRMMAALEEARRRFSHLSRSKLPNSWPSTAPSISTAAQELQFQREGSSREGATGSRCLDEGSEMQRPMVAPPARLLPNLPLAPRDVGILSVGYAASIAVVPCEASKSVSKVPETQQGRAGEYGRGNQEGQYEMGGRDGGDSDGRQCANAATVGSAHMVESLVGGGVGDVPLSVWAVWMGWSLCEVVASSPSASSQLQTGCKWRR</sequence>
<proteinExistence type="predicted"/>
<accession>A0ABQ5S927</accession>
<comment type="caution">
    <text evidence="2">The sequence shown here is derived from an EMBL/GenBank/DDBJ whole genome shotgun (WGS) entry which is preliminary data.</text>
</comment>
<evidence type="ECO:0000256" key="1">
    <source>
        <dbReference type="SAM" id="MobiDB-lite"/>
    </source>
</evidence>
<evidence type="ECO:0000313" key="3">
    <source>
        <dbReference type="Proteomes" id="UP001165090"/>
    </source>
</evidence>
<organism evidence="2 3">
    <name type="scientific">Volvox africanus</name>
    <dbReference type="NCBI Taxonomy" id="51714"/>
    <lineage>
        <taxon>Eukaryota</taxon>
        <taxon>Viridiplantae</taxon>
        <taxon>Chlorophyta</taxon>
        <taxon>core chlorophytes</taxon>
        <taxon>Chlorophyceae</taxon>
        <taxon>CS clade</taxon>
        <taxon>Chlamydomonadales</taxon>
        <taxon>Volvocaceae</taxon>
        <taxon>Volvox</taxon>
    </lineage>
</organism>
<evidence type="ECO:0000313" key="2">
    <source>
        <dbReference type="EMBL" id="GLI66422.1"/>
    </source>
</evidence>
<feature type="region of interest" description="Disordered" evidence="1">
    <location>
        <begin position="169"/>
        <end position="189"/>
    </location>
</feature>
<dbReference type="EMBL" id="BSDZ01000032">
    <property type="protein sequence ID" value="GLI66422.1"/>
    <property type="molecule type" value="Genomic_DNA"/>
</dbReference>
<name>A0ABQ5S927_9CHLO</name>
<feature type="region of interest" description="Disordered" evidence="1">
    <location>
        <begin position="237"/>
        <end position="267"/>
    </location>
</feature>
<gene>
    <name evidence="2" type="ORF">VaNZ11_010219</name>
</gene>
<reference evidence="2 3" key="1">
    <citation type="journal article" date="2023" name="IScience">
        <title>Expanded male sex-determining region conserved during the evolution of homothallism in the green alga Volvox.</title>
        <authorList>
            <person name="Yamamoto K."/>
            <person name="Matsuzaki R."/>
            <person name="Mahakham W."/>
            <person name="Heman W."/>
            <person name="Sekimoto H."/>
            <person name="Kawachi M."/>
            <person name="Minakuchi Y."/>
            <person name="Toyoda A."/>
            <person name="Nozaki H."/>
        </authorList>
    </citation>
    <scope>NUCLEOTIDE SEQUENCE [LARGE SCALE GENOMIC DNA]</scope>
    <source>
        <strain evidence="2 3">NIES-4468</strain>
    </source>
</reference>
<protein>
    <submittedName>
        <fullName evidence="2">Uncharacterized protein</fullName>
    </submittedName>
</protein>